<dbReference type="Gene3D" id="3.40.50.1220">
    <property type="entry name" value="TPP-binding domain"/>
    <property type="match status" value="1"/>
</dbReference>
<keyword evidence="2" id="KW-0808">Transferase</keyword>
<dbReference type="OrthoDB" id="2919105at2759"/>
<evidence type="ECO:0000313" key="10">
    <source>
        <dbReference type="Proteomes" id="UP000271098"/>
    </source>
</evidence>
<keyword evidence="5" id="KW-0520">NAD</keyword>
<dbReference type="PANTHER" id="PTHR11085">
    <property type="entry name" value="NAD-DEPENDENT PROTEIN DEACYLASE SIRTUIN-5, MITOCHONDRIAL-RELATED"/>
    <property type="match status" value="1"/>
</dbReference>
<dbReference type="EC" id="2.3.1.286" evidence="1"/>
<keyword evidence="10" id="KW-1185">Reference proteome</keyword>
<dbReference type="GO" id="GO:0003714">
    <property type="term" value="F:transcription corepressor activity"/>
    <property type="evidence" value="ECO:0007669"/>
    <property type="project" value="TreeGrafter"/>
</dbReference>
<dbReference type="PROSITE" id="PS50305">
    <property type="entry name" value="SIRTUIN"/>
    <property type="match status" value="1"/>
</dbReference>
<evidence type="ECO:0000256" key="6">
    <source>
        <dbReference type="ARBA" id="ARBA00038170"/>
    </source>
</evidence>
<dbReference type="FunFam" id="3.40.50.1220:FF:000038">
    <property type="entry name" value="NAD-dependent protein deacetylase sirtuin-6 isoform X2"/>
    <property type="match status" value="1"/>
</dbReference>
<dbReference type="GO" id="GO:0070403">
    <property type="term" value="F:NAD+ binding"/>
    <property type="evidence" value="ECO:0007669"/>
    <property type="project" value="InterPro"/>
</dbReference>
<evidence type="ECO:0000256" key="7">
    <source>
        <dbReference type="PROSITE-ProRule" id="PRU00236"/>
    </source>
</evidence>
<evidence type="ECO:0000256" key="1">
    <source>
        <dbReference type="ARBA" id="ARBA00012928"/>
    </source>
</evidence>
<accession>A0A183ERG9</accession>
<dbReference type="GO" id="GO:0005634">
    <property type="term" value="C:nucleus"/>
    <property type="evidence" value="ECO:0007669"/>
    <property type="project" value="TreeGrafter"/>
</dbReference>
<evidence type="ECO:0000313" key="11">
    <source>
        <dbReference type="WBParaSite" id="GPUH_0002359001-mRNA-1"/>
    </source>
</evidence>
<reference evidence="11" key="1">
    <citation type="submission" date="2016-06" db="UniProtKB">
        <authorList>
            <consortium name="WormBaseParasite"/>
        </authorList>
    </citation>
    <scope>IDENTIFICATION</scope>
</reference>
<dbReference type="InterPro" id="IPR026590">
    <property type="entry name" value="Ssirtuin_cat_dom"/>
</dbReference>
<dbReference type="InterPro" id="IPR050134">
    <property type="entry name" value="NAD-dep_sirtuin_deacylases"/>
</dbReference>
<dbReference type="WBParaSite" id="GPUH_0002359001-mRNA-1">
    <property type="protein sequence ID" value="GPUH_0002359001-mRNA-1"/>
    <property type="gene ID" value="GPUH_0002359001"/>
</dbReference>
<evidence type="ECO:0000256" key="3">
    <source>
        <dbReference type="ARBA" id="ARBA00022723"/>
    </source>
</evidence>
<dbReference type="SUPFAM" id="SSF52467">
    <property type="entry name" value="DHS-like NAD/FAD-binding domain"/>
    <property type="match status" value="1"/>
</dbReference>
<dbReference type="EMBL" id="UYRT01098204">
    <property type="protein sequence ID" value="VDN41638.1"/>
    <property type="molecule type" value="Genomic_DNA"/>
</dbReference>
<keyword evidence="4" id="KW-0862">Zinc</keyword>
<feature type="domain" description="Deacetylase sirtuin-type" evidence="8">
    <location>
        <begin position="27"/>
        <end position="148"/>
    </location>
</feature>
<dbReference type="Pfam" id="PF02146">
    <property type="entry name" value="SIR2"/>
    <property type="match status" value="2"/>
</dbReference>
<dbReference type="PANTHER" id="PTHR11085:SF12">
    <property type="entry name" value="NAD-DEPENDENT PROTEIN DEACYLASE SIRTUIN-6"/>
    <property type="match status" value="1"/>
</dbReference>
<protein>
    <recommendedName>
        <fullName evidence="1">protein acetyllysine N-acetyltransferase</fullName>
        <ecNumber evidence="1">2.3.1.286</ecNumber>
    </recommendedName>
</protein>
<evidence type="ECO:0000256" key="4">
    <source>
        <dbReference type="ARBA" id="ARBA00022833"/>
    </source>
</evidence>
<dbReference type="GO" id="GO:0000122">
    <property type="term" value="P:negative regulation of transcription by RNA polymerase II"/>
    <property type="evidence" value="ECO:0007669"/>
    <property type="project" value="TreeGrafter"/>
</dbReference>
<gene>
    <name evidence="9" type="ORF">GPUH_LOCUS23560</name>
</gene>
<organism evidence="11">
    <name type="scientific">Gongylonema pulchrum</name>
    <dbReference type="NCBI Taxonomy" id="637853"/>
    <lineage>
        <taxon>Eukaryota</taxon>
        <taxon>Metazoa</taxon>
        <taxon>Ecdysozoa</taxon>
        <taxon>Nematoda</taxon>
        <taxon>Chromadorea</taxon>
        <taxon>Rhabditida</taxon>
        <taxon>Spirurina</taxon>
        <taxon>Spiruromorpha</taxon>
        <taxon>Spiruroidea</taxon>
        <taxon>Gongylonematidae</taxon>
        <taxon>Gongylonema</taxon>
    </lineage>
</organism>
<dbReference type="InterPro" id="IPR003000">
    <property type="entry name" value="Sirtuin"/>
</dbReference>
<evidence type="ECO:0000256" key="2">
    <source>
        <dbReference type="ARBA" id="ARBA00022679"/>
    </source>
</evidence>
<dbReference type="GO" id="GO:0046872">
    <property type="term" value="F:metal ion binding"/>
    <property type="evidence" value="ECO:0007669"/>
    <property type="project" value="UniProtKB-KW"/>
</dbReference>
<evidence type="ECO:0000256" key="5">
    <source>
        <dbReference type="ARBA" id="ARBA00023027"/>
    </source>
</evidence>
<evidence type="ECO:0000313" key="9">
    <source>
        <dbReference type="EMBL" id="VDN41638.1"/>
    </source>
</evidence>
<sequence>MALSYAEALSPYQNKGILGLPEVTEDLAALERKVGELAELLLKSRCCVVHTGAGISTAAGIPDFRGPKGVWTLEAKNEKYDEKAAIDFADAHPTYTHYAINALESRNIVKFLVTQNVDGLHVRSGFPLNRIAELHGNVFLEKCGTCRR</sequence>
<dbReference type="AlphaFoldDB" id="A0A183ERG9"/>
<dbReference type="Proteomes" id="UP000271098">
    <property type="component" value="Unassembled WGS sequence"/>
</dbReference>
<dbReference type="GO" id="GO:0046969">
    <property type="term" value="F:histone H3K9 deacetylase activity, NAD-dependent"/>
    <property type="evidence" value="ECO:0007669"/>
    <property type="project" value="TreeGrafter"/>
</dbReference>
<dbReference type="InterPro" id="IPR029035">
    <property type="entry name" value="DHS-like_NAD/FAD-binding_dom"/>
</dbReference>
<reference evidence="9 10" key="2">
    <citation type="submission" date="2018-11" db="EMBL/GenBank/DDBJ databases">
        <authorList>
            <consortium name="Pathogen Informatics"/>
        </authorList>
    </citation>
    <scope>NUCLEOTIDE SEQUENCE [LARGE SCALE GENOMIC DNA]</scope>
</reference>
<evidence type="ECO:0000259" key="8">
    <source>
        <dbReference type="PROSITE" id="PS50305"/>
    </source>
</evidence>
<comment type="caution">
    <text evidence="7">Lacks conserved residue(s) required for the propagation of feature annotation.</text>
</comment>
<name>A0A183ERG9_9BILA</name>
<comment type="similarity">
    <text evidence="6">Belongs to the sirtuin family. Class IV subfamily.</text>
</comment>
<keyword evidence="3" id="KW-0479">Metal-binding</keyword>
<dbReference type="Gene3D" id="2.20.28.200">
    <property type="match status" value="1"/>
</dbReference>
<proteinExistence type="inferred from homology"/>